<evidence type="ECO:0000256" key="2">
    <source>
        <dbReference type="ARBA" id="ARBA00022670"/>
    </source>
</evidence>
<evidence type="ECO:0000256" key="7">
    <source>
        <dbReference type="SAM" id="SignalP"/>
    </source>
</evidence>
<dbReference type="InterPro" id="IPR001254">
    <property type="entry name" value="Trypsin_dom"/>
</dbReference>
<proteinExistence type="inferred from homology"/>
<dbReference type="PROSITE" id="PS50240">
    <property type="entry name" value="TRYPSIN_DOM"/>
    <property type="match status" value="1"/>
</dbReference>
<dbReference type="InterPro" id="IPR018114">
    <property type="entry name" value="TRYPSIN_HIS"/>
</dbReference>
<protein>
    <submittedName>
        <fullName evidence="10">Trypsin-3-like</fullName>
    </submittedName>
</protein>
<dbReference type="Pfam" id="PF00089">
    <property type="entry name" value="Trypsin"/>
    <property type="match status" value="1"/>
</dbReference>
<dbReference type="GeneID" id="108562699"/>
<dbReference type="InterPro" id="IPR009003">
    <property type="entry name" value="Peptidase_S1_PA"/>
</dbReference>
<dbReference type="PROSITE" id="PS00135">
    <property type="entry name" value="TRYPSIN_SER"/>
    <property type="match status" value="1"/>
</dbReference>
<evidence type="ECO:0000313" key="9">
    <source>
        <dbReference type="Proteomes" id="UP000695000"/>
    </source>
</evidence>
<evidence type="ECO:0000256" key="4">
    <source>
        <dbReference type="ARBA" id="ARBA00022825"/>
    </source>
</evidence>
<dbReference type="PANTHER" id="PTHR24276">
    <property type="entry name" value="POLYSERASE-RELATED"/>
    <property type="match status" value="1"/>
</dbReference>
<evidence type="ECO:0000256" key="3">
    <source>
        <dbReference type="ARBA" id="ARBA00022801"/>
    </source>
</evidence>
<dbReference type="InterPro" id="IPR050430">
    <property type="entry name" value="Peptidase_S1"/>
</dbReference>
<feature type="chain" id="PRO_5045074488" evidence="7">
    <location>
        <begin position="17"/>
        <end position="251"/>
    </location>
</feature>
<dbReference type="PROSITE" id="PS00134">
    <property type="entry name" value="TRYPSIN_HIS"/>
    <property type="match status" value="1"/>
</dbReference>
<feature type="signal peptide" evidence="7">
    <location>
        <begin position="1"/>
        <end position="16"/>
    </location>
</feature>
<keyword evidence="9" id="KW-1185">Reference proteome</keyword>
<evidence type="ECO:0000256" key="1">
    <source>
        <dbReference type="ARBA" id="ARBA00007664"/>
    </source>
</evidence>
<reference evidence="10" key="1">
    <citation type="submission" date="2025-08" db="UniProtKB">
        <authorList>
            <consortium name="RefSeq"/>
        </authorList>
    </citation>
    <scope>IDENTIFICATION</scope>
    <source>
        <tissue evidence="10">Whole Larva</tissue>
    </source>
</reference>
<evidence type="ECO:0000313" key="10">
    <source>
        <dbReference type="RefSeq" id="XP_017776593.1"/>
    </source>
</evidence>
<keyword evidence="7" id="KW-0732">Signal</keyword>
<dbReference type="InterPro" id="IPR001314">
    <property type="entry name" value="Peptidase_S1A"/>
</dbReference>
<accession>A0ABM1MPU3</accession>
<keyword evidence="2 6" id="KW-0645">Protease</keyword>
<gene>
    <name evidence="10" type="primary">LOC108562699</name>
</gene>
<evidence type="ECO:0000259" key="8">
    <source>
        <dbReference type="PROSITE" id="PS50240"/>
    </source>
</evidence>
<dbReference type="PANTHER" id="PTHR24276:SF98">
    <property type="entry name" value="FI18310P1-RELATED"/>
    <property type="match status" value="1"/>
</dbReference>
<keyword evidence="3 6" id="KW-0378">Hydrolase</keyword>
<dbReference type="InterPro" id="IPR043504">
    <property type="entry name" value="Peptidase_S1_PA_chymotrypsin"/>
</dbReference>
<sequence>MFRIIAFCVLLAGCTASPAIPRIVNGTFAQPGEIPYIVSLSFYGTHSCGGSILDSTHILTAAHCIESRPPSVFTIEYGDLRLISASQHIIRVKEIYMHPGYDPSKNHINDVAVLTLNSEIPFDENAQPVTLPEQSSSTPGNQNAVLAGWGLTSSHSVYTESLMRVDIICYSDDDCEAAHHGNTNRQYHICAGVPEGGKGQCSGDSGGPLTVDGVQIGVVSWSVKPCAIKGYPGVFARVANYVDWIKQQMNH</sequence>
<dbReference type="CDD" id="cd00190">
    <property type="entry name" value="Tryp_SPc"/>
    <property type="match status" value="1"/>
</dbReference>
<feature type="domain" description="Peptidase S1" evidence="8">
    <location>
        <begin position="23"/>
        <end position="250"/>
    </location>
</feature>
<keyword evidence="4 6" id="KW-0720">Serine protease</keyword>
<organism evidence="9 10">
    <name type="scientific">Nicrophorus vespilloides</name>
    <name type="common">Boreal carrion beetle</name>
    <dbReference type="NCBI Taxonomy" id="110193"/>
    <lineage>
        <taxon>Eukaryota</taxon>
        <taxon>Metazoa</taxon>
        <taxon>Ecdysozoa</taxon>
        <taxon>Arthropoda</taxon>
        <taxon>Hexapoda</taxon>
        <taxon>Insecta</taxon>
        <taxon>Pterygota</taxon>
        <taxon>Neoptera</taxon>
        <taxon>Endopterygota</taxon>
        <taxon>Coleoptera</taxon>
        <taxon>Polyphaga</taxon>
        <taxon>Staphyliniformia</taxon>
        <taxon>Silphidae</taxon>
        <taxon>Nicrophorinae</taxon>
        <taxon>Nicrophorus</taxon>
    </lineage>
</organism>
<dbReference type="InterPro" id="IPR033116">
    <property type="entry name" value="TRYPSIN_SER"/>
</dbReference>
<comment type="similarity">
    <text evidence="1">Belongs to the peptidase S1 family.</text>
</comment>
<dbReference type="Gene3D" id="2.40.10.10">
    <property type="entry name" value="Trypsin-like serine proteases"/>
    <property type="match status" value="1"/>
</dbReference>
<dbReference type="PRINTS" id="PR00722">
    <property type="entry name" value="CHYMOTRYPSIN"/>
</dbReference>
<dbReference type="SUPFAM" id="SSF50494">
    <property type="entry name" value="Trypsin-like serine proteases"/>
    <property type="match status" value="1"/>
</dbReference>
<name>A0ABM1MPU3_NICVS</name>
<keyword evidence="5" id="KW-1015">Disulfide bond</keyword>
<dbReference type="SMART" id="SM00020">
    <property type="entry name" value="Tryp_SPc"/>
    <property type="match status" value="1"/>
</dbReference>
<evidence type="ECO:0000256" key="6">
    <source>
        <dbReference type="RuleBase" id="RU363034"/>
    </source>
</evidence>
<evidence type="ECO:0000256" key="5">
    <source>
        <dbReference type="ARBA" id="ARBA00023157"/>
    </source>
</evidence>
<dbReference type="RefSeq" id="XP_017776593.1">
    <property type="nucleotide sequence ID" value="XM_017921104.1"/>
</dbReference>
<dbReference type="Proteomes" id="UP000695000">
    <property type="component" value="Unplaced"/>
</dbReference>